<reference evidence="1" key="1">
    <citation type="submission" date="2022-07" db="EMBL/GenBank/DDBJ databases">
        <authorList>
            <person name="Criscuolo A."/>
        </authorList>
    </citation>
    <scope>NUCLEOTIDE SEQUENCE</scope>
    <source>
        <strain evidence="1">CIP103197</strain>
    </source>
</reference>
<dbReference type="RefSeq" id="WP_262977347.1">
    <property type="nucleotide sequence ID" value="NZ_CAMAPB010000079.1"/>
</dbReference>
<evidence type="ECO:0008006" key="3">
    <source>
        <dbReference type="Google" id="ProtNLM"/>
    </source>
</evidence>
<proteinExistence type="predicted"/>
<comment type="caution">
    <text evidence="1">The sequence shown here is derived from an EMBL/GenBank/DDBJ whole genome shotgun (WGS) entry which is preliminary data.</text>
</comment>
<sequence>MKTYISLILTGLILSGCSSLTTEQKAKLDNLTPCEKMDGLIAAYDNRFEALKDTKVKTPYLDVWSAKYNVFGNNCQVTSFNNQTVTYRCQENYKDQQQAVAMHQQAVELTRQCLTKNSNWLETQKESETSLRTTFVLDDKSPVISVYTSKTLSKIKTWSTSLEVGKPVATK</sequence>
<keyword evidence="2" id="KW-1185">Reference proteome</keyword>
<gene>
    <name evidence="1" type="ORF">PSEHALCIP103_03437</name>
</gene>
<organism evidence="1 2">
    <name type="scientific">Pseudoalteromonas haloplanktis</name>
    <name type="common">Alteromonas haloplanktis</name>
    <dbReference type="NCBI Taxonomy" id="228"/>
    <lineage>
        <taxon>Bacteria</taxon>
        <taxon>Pseudomonadati</taxon>
        <taxon>Pseudomonadota</taxon>
        <taxon>Gammaproteobacteria</taxon>
        <taxon>Alteromonadales</taxon>
        <taxon>Pseudoalteromonadaceae</taxon>
        <taxon>Pseudoalteromonas</taxon>
    </lineage>
</organism>
<dbReference type="Proteomes" id="UP001152447">
    <property type="component" value="Unassembled WGS sequence"/>
</dbReference>
<dbReference type="PROSITE" id="PS51257">
    <property type="entry name" value="PROKAR_LIPOPROTEIN"/>
    <property type="match status" value="1"/>
</dbReference>
<protein>
    <recommendedName>
        <fullName evidence="3">Orphan lipoprotein</fullName>
    </recommendedName>
</protein>
<evidence type="ECO:0000313" key="1">
    <source>
        <dbReference type="EMBL" id="CAH9065723.1"/>
    </source>
</evidence>
<accession>A0A9W4R3W8</accession>
<dbReference type="EMBL" id="CAMAPB010000079">
    <property type="protein sequence ID" value="CAH9065723.1"/>
    <property type="molecule type" value="Genomic_DNA"/>
</dbReference>
<name>A0A9W4R3W8_PSEHA</name>
<dbReference type="AlphaFoldDB" id="A0A9W4R3W8"/>
<evidence type="ECO:0000313" key="2">
    <source>
        <dbReference type="Proteomes" id="UP001152447"/>
    </source>
</evidence>